<accession>A0A158J839</accession>
<evidence type="ECO:0000256" key="1">
    <source>
        <dbReference type="SAM" id="MobiDB-lite"/>
    </source>
</evidence>
<dbReference type="Proteomes" id="UP000054683">
    <property type="component" value="Unassembled WGS sequence"/>
</dbReference>
<feature type="region of interest" description="Disordered" evidence="1">
    <location>
        <begin position="244"/>
        <end position="275"/>
    </location>
</feature>
<gene>
    <name evidence="2" type="ORF">AWB69_07335</name>
</gene>
<evidence type="ECO:0000313" key="2">
    <source>
        <dbReference type="EMBL" id="SAL64996.1"/>
    </source>
</evidence>
<dbReference type="AlphaFoldDB" id="A0A158J839"/>
<protein>
    <submittedName>
        <fullName evidence="2">Uncharacterized protein</fullName>
    </submittedName>
</protein>
<sequence>MKEVPTYAGVDFQAEVEVFRPDGYLVVDLLEDNVEGVTLEQAVLSGRDDLAAEIFFEKRSLALVSGVFYTFSIDTGGFHMAYNRRHARGLLSASELPLFECSVGEALTGWSAAQLRQKIKRACTLRDKYRDLLRRQKLATRERTGTKSGVLGNDNARTEQKVKLFEEVQQRLEGRQAKLAATEARQANQAERALALAVIRKPLVGKSKVVASKGPSSKREAVAAATISPKARVGLTSEKASAAAQRSQLAGSRSKVIQTHLAAQGRRQQAVRDKR</sequence>
<dbReference type="RefSeq" id="WP_231937341.1">
    <property type="nucleotide sequence ID" value="NZ_FCOK02000075.1"/>
</dbReference>
<feature type="compositionally biased region" description="Polar residues" evidence="1">
    <location>
        <begin position="244"/>
        <end position="257"/>
    </location>
</feature>
<proteinExistence type="predicted"/>
<dbReference type="EMBL" id="FCOK02000075">
    <property type="protein sequence ID" value="SAL64996.1"/>
    <property type="molecule type" value="Genomic_DNA"/>
</dbReference>
<evidence type="ECO:0000313" key="3">
    <source>
        <dbReference type="Proteomes" id="UP000054683"/>
    </source>
</evidence>
<name>A0A158J839_9BURK</name>
<reference evidence="2 3" key="1">
    <citation type="submission" date="2016-01" db="EMBL/GenBank/DDBJ databases">
        <authorList>
            <person name="Oliw E.H."/>
        </authorList>
    </citation>
    <scope>NUCLEOTIDE SEQUENCE [LARGE SCALE GENOMIC DNA]</scope>
    <source>
        <strain evidence="2">LMG 27134</strain>
    </source>
</reference>
<organism evidence="2 3">
    <name type="scientific">Caballeronia udeis</name>
    <dbReference type="NCBI Taxonomy" id="1232866"/>
    <lineage>
        <taxon>Bacteria</taxon>
        <taxon>Pseudomonadati</taxon>
        <taxon>Pseudomonadota</taxon>
        <taxon>Betaproteobacteria</taxon>
        <taxon>Burkholderiales</taxon>
        <taxon>Burkholderiaceae</taxon>
        <taxon>Caballeronia</taxon>
    </lineage>
</organism>